<keyword evidence="3" id="KW-1185">Reference proteome</keyword>
<protein>
    <submittedName>
        <fullName evidence="2">Uncharacterized protein</fullName>
    </submittedName>
</protein>
<feature type="compositionally biased region" description="Low complexity" evidence="1">
    <location>
        <begin position="124"/>
        <end position="139"/>
    </location>
</feature>
<evidence type="ECO:0000313" key="2">
    <source>
        <dbReference type="EMBL" id="MXP11120.1"/>
    </source>
</evidence>
<gene>
    <name evidence="2" type="ORF">GRI68_13105</name>
</gene>
<feature type="compositionally biased region" description="Polar residues" evidence="1">
    <location>
        <begin position="30"/>
        <end position="41"/>
    </location>
</feature>
<dbReference type="EMBL" id="WTYR01000001">
    <property type="protein sequence ID" value="MXP11120.1"/>
    <property type="molecule type" value="Genomic_DNA"/>
</dbReference>
<evidence type="ECO:0000313" key="3">
    <source>
        <dbReference type="Proteomes" id="UP000429229"/>
    </source>
</evidence>
<feature type="region of interest" description="Disordered" evidence="1">
    <location>
        <begin position="1"/>
        <end position="170"/>
    </location>
</feature>
<name>A0A6I4U546_9SPHN</name>
<feature type="compositionally biased region" description="Basic and acidic residues" evidence="1">
    <location>
        <begin position="42"/>
        <end position="64"/>
    </location>
</feature>
<accession>A0A6I4U546</accession>
<sequence>MSELEPKDSRVVHGNAKPEQGDERFAEKPTQANQFDRAQQSLDDRPDADAADGERGAQQERSVDNDQFEASDLDHGEAQYQADPLVRQQVQQNEWDDKTREDAADDFETGQADYGSAGAKRQRQSQSQSQGQSQSQSKSGSDKPKGDLNDDNLEDVAPQQARIDRDNPGA</sequence>
<feature type="compositionally biased region" description="Basic and acidic residues" evidence="1">
    <location>
        <begin position="1"/>
        <end position="11"/>
    </location>
</feature>
<dbReference type="Proteomes" id="UP000429229">
    <property type="component" value="Unassembled WGS sequence"/>
</dbReference>
<evidence type="ECO:0000256" key="1">
    <source>
        <dbReference type="SAM" id="MobiDB-lite"/>
    </source>
</evidence>
<dbReference type="RefSeq" id="WP_160617683.1">
    <property type="nucleotide sequence ID" value="NZ_WTYR01000001.1"/>
</dbReference>
<proteinExistence type="predicted"/>
<reference evidence="2 3" key="1">
    <citation type="submission" date="2019-12" db="EMBL/GenBank/DDBJ databases">
        <title>Genomic-based taxomic classification of the family Erythrobacteraceae.</title>
        <authorList>
            <person name="Xu L."/>
        </authorList>
    </citation>
    <scope>NUCLEOTIDE SEQUENCE [LARGE SCALE GENOMIC DNA]</scope>
    <source>
        <strain evidence="2 3">LMG 29519</strain>
    </source>
</reference>
<organism evidence="2 3">
    <name type="scientific">Alteriqipengyuania halimionae</name>
    <dbReference type="NCBI Taxonomy" id="1926630"/>
    <lineage>
        <taxon>Bacteria</taxon>
        <taxon>Pseudomonadati</taxon>
        <taxon>Pseudomonadota</taxon>
        <taxon>Alphaproteobacteria</taxon>
        <taxon>Sphingomonadales</taxon>
        <taxon>Erythrobacteraceae</taxon>
        <taxon>Alteriqipengyuania</taxon>
    </lineage>
</organism>
<dbReference type="AlphaFoldDB" id="A0A6I4U546"/>
<comment type="caution">
    <text evidence="2">The sequence shown here is derived from an EMBL/GenBank/DDBJ whole genome shotgun (WGS) entry which is preliminary data.</text>
</comment>